<evidence type="ECO:0000256" key="3">
    <source>
        <dbReference type="ARBA" id="ARBA00022448"/>
    </source>
</evidence>
<keyword evidence="14" id="KW-1185">Reference proteome</keyword>
<evidence type="ECO:0000256" key="11">
    <source>
        <dbReference type="SAM" id="Phobius"/>
    </source>
</evidence>
<evidence type="ECO:0000256" key="7">
    <source>
        <dbReference type="ARBA" id="ARBA00022927"/>
    </source>
</evidence>
<evidence type="ECO:0000313" key="14">
    <source>
        <dbReference type="Proteomes" id="UP000199598"/>
    </source>
</evidence>
<evidence type="ECO:0000256" key="9">
    <source>
        <dbReference type="ARBA" id="ARBA00023136"/>
    </source>
</evidence>
<evidence type="ECO:0000256" key="8">
    <source>
        <dbReference type="ARBA" id="ARBA00022989"/>
    </source>
</evidence>
<evidence type="ECO:0000256" key="4">
    <source>
        <dbReference type="ARBA" id="ARBA00022475"/>
    </source>
</evidence>
<feature type="domain" description="TonB C-terminal" evidence="12">
    <location>
        <begin position="75"/>
        <end position="166"/>
    </location>
</feature>
<dbReference type="NCBIfam" id="TIGR01352">
    <property type="entry name" value="tonB_Cterm"/>
    <property type="match status" value="1"/>
</dbReference>
<keyword evidence="7" id="KW-0653">Protein transport</keyword>
<evidence type="ECO:0000256" key="5">
    <source>
        <dbReference type="ARBA" id="ARBA00022519"/>
    </source>
</evidence>
<keyword evidence="3" id="KW-0813">Transport</keyword>
<evidence type="ECO:0000256" key="6">
    <source>
        <dbReference type="ARBA" id="ARBA00022692"/>
    </source>
</evidence>
<evidence type="ECO:0000256" key="10">
    <source>
        <dbReference type="SAM" id="MobiDB-lite"/>
    </source>
</evidence>
<protein>
    <submittedName>
        <fullName evidence="13">TonB family C-terminal domain-containing protein</fullName>
    </submittedName>
</protein>
<feature type="region of interest" description="Disordered" evidence="10">
    <location>
        <begin position="1"/>
        <end position="22"/>
    </location>
</feature>
<dbReference type="InterPro" id="IPR037682">
    <property type="entry name" value="TonB_C"/>
</dbReference>
<comment type="similarity">
    <text evidence="2">Belongs to the TonB family.</text>
</comment>
<dbReference type="PANTHER" id="PTHR33446">
    <property type="entry name" value="PROTEIN TONB-RELATED"/>
    <property type="match status" value="1"/>
</dbReference>
<keyword evidence="5" id="KW-0997">Cell inner membrane</keyword>
<organism evidence="13 14">
    <name type="scientific">Pseudovibrio ascidiaceicola</name>
    <dbReference type="NCBI Taxonomy" id="285279"/>
    <lineage>
        <taxon>Bacteria</taxon>
        <taxon>Pseudomonadati</taxon>
        <taxon>Pseudomonadota</taxon>
        <taxon>Alphaproteobacteria</taxon>
        <taxon>Hyphomicrobiales</taxon>
        <taxon>Stappiaceae</taxon>
        <taxon>Pseudovibrio</taxon>
    </lineage>
</organism>
<keyword evidence="8 11" id="KW-1133">Transmembrane helix</keyword>
<evidence type="ECO:0000313" key="13">
    <source>
        <dbReference type="EMBL" id="SFK81590.1"/>
    </source>
</evidence>
<dbReference type="Proteomes" id="UP000199598">
    <property type="component" value="Unassembled WGS sequence"/>
</dbReference>
<dbReference type="Gene3D" id="3.30.1150.10">
    <property type="match status" value="1"/>
</dbReference>
<evidence type="ECO:0000256" key="1">
    <source>
        <dbReference type="ARBA" id="ARBA00004383"/>
    </source>
</evidence>
<feature type="transmembrane region" description="Helical" evidence="11">
    <location>
        <begin position="29"/>
        <end position="51"/>
    </location>
</feature>
<evidence type="ECO:0000259" key="12">
    <source>
        <dbReference type="PROSITE" id="PS52015"/>
    </source>
</evidence>
<proteinExistence type="inferred from homology"/>
<dbReference type="Pfam" id="PF03544">
    <property type="entry name" value="TonB_C"/>
    <property type="match status" value="1"/>
</dbReference>
<gene>
    <name evidence="13" type="ORF">SAMN04488518_109215</name>
</gene>
<sequence length="166" mass="18378">MPDYLDGLATAEEEPINTKHQKRKQTKRFARILMLSCSLLACQIGALVHFLTANAASQKAAPAKKEMRDIRAKYFGQVLKKIQIAASQSYSKSLKKAGIQGRVLLRFSIQSNGVVKSLRVYRSSRNKELDAAALNALKSASPFPHPPKSLSRDDLTLTTPLVFHSK</sequence>
<reference evidence="13 14" key="1">
    <citation type="submission" date="2016-10" db="EMBL/GenBank/DDBJ databases">
        <authorList>
            <person name="Varghese N."/>
            <person name="Submissions S."/>
        </authorList>
    </citation>
    <scope>NUCLEOTIDE SEQUENCE [LARGE SCALE GENOMIC DNA]</scope>
    <source>
        <strain evidence="13 14">DSM 16392</strain>
    </source>
</reference>
<dbReference type="PROSITE" id="PS52015">
    <property type="entry name" value="TONB_CTD"/>
    <property type="match status" value="1"/>
</dbReference>
<keyword evidence="6 11" id="KW-0812">Transmembrane</keyword>
<dbReference type="RefSeq" id="WP_139226362.1">
    <property type="nucleotide sequence ID" value="NZ_FOSK01000009.1"/>
</dbReference>
<dbReference type="InterPro" id="IPR051045">
    <property type="entry name" value="TonB-dependent_transducer"/>
</dbReference>
<dbReference type="PANTHER" id="PTHR33446:SF2">
    <property type="entry name" value="PROTEIN TONB"/>
    <property type="match status" value="1"/>
</dbReference>
<keyword evidence="4" id="KW-1003">Cell membrane</keyword>
<dbReference type="InterPro" id="IPR006260">
    <property type="entry name" value="TonB/TolA_C"/>
</dbReference>
<accession>A0A1I4CLQ4</accession>
<comment type="subcellular location">
    <subcellularLocation>
        <location evidence="1">Cell inner membrane</location>
        <topology evidence="1">Single-pass membrane protein</topology>
        <orientation evidence="1">Periplasmic side</orientation>
    </subcellularLocation>
</comment>
<dbReference type="SUPFAM" id="SSF74653">
    <property type="entry name" value="TolA/TonB C-terminal domain"/>
    <property type="match status" value="1"/>
</dbReference>
<evidence type="ECO:0000256" key="2">
    <source>
        <dbReference type="ARBA" id="ARBA00006555"/>
    </source>
</evidence>
<name>A0A1I4CLQ4_9HYPH</name>
<comment type="caution">
    <text evidence="13">The sequence shown here is derived from an EMBL/GenBank/DDBJ whole genome shotgun (WGS) entry which is preliminary data.</text>
</comment>
<dbReference type="EMBL" id="FOSK01000009">
    <property type="protein sequence ID" value="SFK81590.1"/>
    <property type="molecule type" value="Genomic_DNA"/>
</dbReference>
<keyword evidence="9 11" id="KW-0472">Membrane</keyword>